<evidence type="ECO:0000256" key="6">
    <source>
        <dbReference type="PIRSR" id="PIRSR601461-1"/>
    </source>
</evidence>
<gene>
    <name evidence="9" type="ORF">LTR25_001884</name>
</gene>
<keyword evidence="10" id="KW-1185">Reference proteome</keyword>
<comment type="similarity">
    <text evidence="1">Belongs to the peptidase A1 family.</text>
</comment>
<dbReference type="GO" id="GO:0006508">
    <property type="term" value="P:proteolysis"/>
    <property type="evidence" value="ECO:0007669"/>
    <property type="project" value="UniProtKB-KW"/>
</dbReference>
<evidence type="ECO:0000259" key="8">
    <source>
        <dbReference type="PROSITE" id="PS51767"/>
    </source>
</evidence>
<dbReference type="InterPro" id="IPR033876">
    <property type="entry name" value="SAP-like"/>
</dbReference>
<reference evidence="9 10" key="1">
    <citation type="submission" date="2023-06" db="EMBL/GenBank/DDBJ databases">
        <title>Black Yeasts Isolated from many extreme environments.</title>
        <authorList>
            <person name="Coleine C."/>
            <person name="Stajich J.E."/>
            <person name="Selbmann L."/>
        </authorList>
    </citation>
    <scope>NUCLEOTIDE SEQUENCE [LARGE SCALE GENOMIC DNA]</scope>
    <source>
        <strain evidence="9 10">CCFEE 5887</strain>
    </source>
</reference>
<evidence type="ECO:0000256" key="5">
    <source>
        <dbReference type="ARBA" id="ARBA00022801"/>
    </source>
</evidence>
<dbReference type="InterPro" id="IPR001461">
    <property type="entry name" value="Aspartic_peptidase_A1"/>
</dbReference>
<dbReference type="InterPro" id="IPR033121">
    <property type="entry name" value="PEPTIDASE_A1"/>
</dbReference>
<dbReference type="Pfam" id="PF00026">
    <property type="entry name" value="Asp"/>
    <property type="match status" value="1"/>
</dbReference>
<proteinExistence type="inferred from homology"/>
<protein>
    <recommendedName>
        <fullName evidence="8">Peptidase A1 domain-containing protein</fullName>
    </recommendedName>
</protein>
<keyword evidence="3 7" id="KW-0732">Signal</keyword>
<organism evidence="9 10">
    <name type="scientific">Vermiconidia calcicola</name>
    <dbReference type="NCBI Taxonomy" id="1690605"/>
    <lineage>
        <taxon>Eukaryota</taxon>
        <taxon>Fungi</taxon>
        <taxon>Dikarya</taxon>
        <taxon>Ascomycota</taxon>
        <taxon>Pezizomycotina</taxon>
        <taxon>Dothideomycetes</taxon>
        <taxon>Dothideomycetidae</taxon>
        <taxon>Mycosphaerellales</taxon>
        <taxon>Extremaceae</taxon>
        <taxon>Vermiconidia</taxon>
    </lineage>
</organism>
<feature type="active site" evidence="6">
    <location>
        <position position="283"/>
    </location>
</feature>
<dbReference type="Gene3D" id="2.40.70.10">
    <property type="entry name" value="Acid Proteases"/>
    <property type="match status" value="2"/>
</dbReference>
<evidence type="ECO:0000256" key="7">
    <source>
        <dbReference type="SAM" id="SignalP"/>
    </source>
</evidence>
<keyword evidence="4" id="KW-0064">Aspartyl protease</keyword>
<comment type="caution">
    <text evidence="9">The sequence shown here is derived from an EMBL/GenBank/DDBJ whole genome shotgun (WGS) entry which is preliminary data.</text>
</comment>
<dbReference type="PANTHER" id="PTHR47966">
    <property type="entry name" value="BETA-SITE APP-CLEAVING ENZYME, ISOFORM A-RELATED"/>
    <property type="match status" value="1"/>
</dbReference>
<sequence>MHRGTSLIQYLAALAALSAVVSAGHVKLDFQRRTTSKSIERRAVNAHEVPIIQAEHAQLYEISLSIGTPPQDFRLQLDTGSSDLWVPSVNAEACLTQDGGCPGGAFDANASSTFHVVSEDFKIGYGDGTADFGDYFTDVIKLGTATVQNFTMALTLTTRNGPELNNSGQGILGVSYRSDEAAVMYKEGEGTPVIYEEMVDQGLIDRSAYSLYLDDTHIGKGSILFGGVDPSKYKGDLTVLPLQPFNGSINAFWVALTDVSIDDAAGLRSLTGKNFQGTNALLDSGTTMARIPNVAFNNLVQGLGGDLLEGTTLVPCSLADADTTTTVSFQFGGADGVSMAVPVSAMIDTLFKFDMGDGQPEGCALLVGPSLDGLTILGDAFLRSFYVVYDVANNQVAIATAALGATATGTGGVTAIPTGTSIPGASSTATLMLATTSSGASAATSWTVAPITSYMGFGSPTFSLAASTSSRGSGSSTGSGAAASSTSASSTGIVRGASGLLALLVAFTAIFAF</sequence>
<evidence type="ECO:0000256" key="2">
    <source>
        <dbReference type="ARBA" id="ARBA00022670"/>
    </source>
</evidence>
<dbReference type="CDD" id="cd05474">
    <property type="entry name" value="SAP_like"/>
    <property type="match status" value="1"/>
</dbReference>
<dbReference type="EMBL" id="JAXLQG010000003">
    <property type="protein sequence ID" value="KAK5541999.1"/>
    <property type="molecule type" value="Genomic_DNA"/>
</dbReference>
<dbReference type="Proteomes" id="UP001345827">
    <property type="component" value="Unassembled WGS sequence"/>
</dbReference>
<evidence type="ECO:0000313" key="9">
    <source>
        <dbReference type="EMBL" id="KAK5541999.1"/>
    </source>
</evidence>
<name>A0AAV9QHF2_9PEZI</name>
<evidence type="ECO:0000313" key="10">
    <source>
        <dbReference type="Proteomes" id="UP001345827"/>
    </source>
</evidence>
<evidence type="ECO:0000256" key="1">
    <source>
        <dbReference type="ARBA" id="ARBA00007447"/>
    </source>
</evidence>
<feature type="chain" id="PRO_5043339657" description="Peptidase A1 domain-containing protein" evidence="7">
    <location>
        <begin position="24"/>
        <end position="513"/>
    </location>
</feature>
<feature type="active site" evidence="6">
    <location>
        <position position="78"/>
    </location>
</feature>
<feature type="signal peptide" evidence="7">
    <location>
        <begin position="1"/>
        <end position="23"/>
    </location>
</feature>
<evidence type="ECO:0000256" key="4">
    <source>
        <dbReference type="ARBA" id="ARBA00022750"/>
    </source>
</evidence>
<dbReference type="AlphaFoldDB" id="A0AAV9QHF2"/>
<keyword evidence="5" id="KW-0378">Hydrolase</keyword>
<dbReference type="GO" id="GO:0004190">
    <property type="term" value="F:aspartic-type endopeptidase activity"/>
    <property type="evidence" value="ECO:0007669"/>
    <property type="project" value="UniProtKB-KW"/>
</dbReference>
<evidence type="ECO:0000256" key="3">
    <source>
        <dbReference type="ARBA" id="ARBA00022729"/>
    </source>
</evidence>
<dbReference type="PRINTS" id="PR00792">
    <property type="entry name" value="PEPSIN"/>
</dbReference>
<keyword evidence="2" id="KW-0645">Protease</keyword>
<dbReference type="InterPro" id="IPR021109">
    <property type="entry name" value="Peptidase_aspartic_dom_sf"/>
</dbReference>
<dbReference type="PANTHER" id="PTHR47966:SF65">
    <property type="entry name" value="ASPARTIC-TYPE ENDOPEPTIDASE"/>
    <property type="match status" value="1"/>
</dbReference>
<accession>A0AAV9QHF2</accession>
<dbReference type="PROSITE" id="PS51767">
    <property type="entry name" value="PEPTIDASE_A1"/>
    <property type="match status" value="1"/>
</dbReference>
<dbReference type="SUPFAM" id="SSF50630">
    <property type="entry name" value="Acid proteases"/>
    <property type="match status" value="1"/>
</dbReference>
<feature type="domain" description="Peptidase A1" evidence="8">
    <location>
        <begin position="60"/>
        <end position="399"/>
    </location>
</feature>